<organism evidence="4 5">
    <name type="scientific">Antrihabitans cavernicola</name>
    <dbReference type="NCBI Taxonomy" id="2495913"/>
    <lineage>
        <taxon>Bacteria</taxon>
        <taxon>Bacillati</taxon>
        <taxon>Actinomycetota</taxon>
        <taxon>Actinomycetes</taxon>
        <taxon>Mycobacteriales</taxon>
        <taxon>Nocardiaceae</taxon>
        <taxon>Antrihabitans</taxon>
    </lineage>
</organism>
<evidence type="ECO:0000256" key="2">
    <source>
        <dbReference type="ARBA" id="ARBA00023136"/>
    </source>
</evidence>
<name>A0A5A7S7F3_9NOCA</name>
<evidence type="ECO:0000313" key="4">
    <source>
        <dbReference type="EMBL" id="KAA0022088.1"/>
    </source>
</evidence>
<accession>A0A5A7S7F3</accession>
<keyword evidence="5" id="KW-1185">Reference proteome</keyword>
<proteinExistence type="predicted"/>
<dbReference type="PANTHER" id="PTHR37042">
    <property type="entry name" value="OUTER MEMBRANE PROTEIN RV1973"/>
    <property type="match status" value="1"/>
</dbReference>
<evidence type="ECO:0000313" key="5">
    <source>
        <dbReference type="Proteomes" id="UP000322244"/>
    </source>
</evidence>
<comment type="subcellular location">
    <subcellularLocation>
        <location evidence="1">Membrane</location>
    </subcellularLocation>
</comment>
<keyword evidence="2 3" id="KW-0472">Membrane</keyword>
<comment type="caution">
    <text evidence="4">The sequence shown here is derived from an EMBL/GenBank/DDBJ whole genome shotgun (WGS) entry which is preliminary data.</text>
</comment>
<dbReference type="GO" id="GO:0016020">
    <property type="term" value="C:membrane"/>
    <property type="evidence" value="ECO:0007669"/>
    <property type="project" value="UniProtKB-SubCell"/>
</dbReference>
<dbReference type="AlphaFoldDB" id="A0A5A7S7F3"/>
<sequence>MEAGSVEAQSGSESVATASRRRTWARRVLTGVAALAVLGLVVAVVLLGIARHSAQQRDSKRAEYVAAARQSVINMTTIHQKTAKQDVDRIVAGASGEFKAEFGDRMDPFISIVTDAKVDTDGSIIEAGLESESGDSANVLVAARSTVTNAGDAKPSPRDFRLRVTITDTDGKLTTSKVEFVP</sequence>
<dbReference type="PANTHER" id="PTHR37042:SF4">
    <property type="entry name" value="OUTER MEMBRANE PROTEIN RV1973"/>
    <property type="match status" value="1"/>
</dbReference>
<reference evidence="4 5" key="1">
    <citation type="submission" date="2019-07" db="EMBL/GenBank/DDBJ databases">
        <title>Rhodococcus cavernicolus sp. nov., isolated from a cave.</title>
        <authorList>
            <person name="Lee S.D."/>
        </authorList>
    </citation>
    <scope>NUCLEOTIDE SEQUENCE [LARGE SCALE GENOMIC DNA]</scope>
    <source>
        <strain evidence="4 5">C1-24</strain>
    </source>
</reference>
<dbReference type="EMBL" id="VLNY01000007">
    <property type="protein sequence ID" value="KAA0022088.1"/>
    <property type="molecule type" value="Genomic_DNA"/>
</dbReference>
<protein>
    <recommendedName>
        <fullName evidence="6">Mammalian cell entry protein</fullName>
    </recommendedName>
</protein>
<evidence type="ECO:0000256" key="3">
    <source>
        <dbReference type="SAM" id="Phobius"/>
    </source>
</evidence>
<gene>
    <name evidence="4" type="ORF">FOY51_16225</name>
</gene>
<feature type="transmembrane region" description="Helical" evidence="3">
    <location>
        <begin position="28"/>
        <end position="50"/>
    </location>
</feature>
<evidence type="ECO:0000256" key="1">
    <source>
        <dbReference type="ARBA" id="ARBA00004370"/>
    </source>
</evidence>
<keyword evidence="3" id="KW-0812">Transmembrane</keyword>
<evidence type="ECO:0008006" key="6">
    <source>
        <dbReference type="Google" id="ProtNLM"/>
    </source>
</evidence>
<dbReference type="OrthoDB" id="4774723at2"/>
<dbReference type="Proteomes" id="UP000322244">
    <property type="component" value="Unassembled WGS sequence"/>
</dbReference>
<keyword evidence="3" id="KW-1133">Transmembrane helix</keyword>